<reference evidence="2" key="1">
    <citation type="submission" date="2023-02" db="EMBL/GenBank/DDBJ databases">
        <title>Genome of toxic invasive species Heracleum sosnowskyi carries increased number of genes despite the absence of recent whole-genome duplications.</title>
        <authorList>
            <person name="Schelkunov M."/>
            <person name="Shtratnikova V."/>
            <person name="Makarenko M."/>
            <person name="Klepikova A."/>
            <person name="Omelchenko D."/>
            <person name="Novikova G."/>
            <person name="Obukhova E."/>
            <person name="Bogdanov V."/>
            <person name="Penin A."/>
            <person name="Logacheva M."/>
        </authorList>
    </citation>
    <scope>NUCLEOTIDE SEQUENCE</scope>
    <source>
        <strain evidence="2">Hsosn_3</strain>
        <tissue evidence="2">Leaf</tissue>
    </source>
</reference>
<evidence type="ECO:0000313" key="2">
    <source>
        <dbReference type="EMBL" id="KAK1395908.1"/>
    </source>
</evidence>
<accession>A0AAD8J3H1</accession>
<gene>
    <name evidence="2" type="ORF">POM88_005771</name>
</gene>
<proteinExistence type="predicted"/>
<dbReference type="Proteomes" id="UP001237642">
    <property type="component" value="Unassembled WGS sequence"/>
</dbReference>
<reference evidence="2" key="2">
    <citation type="submission" date="2023-05" db="EMBL/GenBank/DDBJ databases">
        <authorList>
            <person name="Schelkunov M.I."/>
        </authorList>
    </citation>
    <scope>NUCLEOTIDE SEQUENCE</scope>
    <source>
        <strain evidence="2">Hsosn_3</strain>
        <tissue evidence="2">Leaf</tissue>
    </source>
</reference>
<evidence type="ECO:0000313" key="3">
    <source>
        <dbReference type="Proteomes" id="UP001237642"/>
    </source>
</evidence>
<keyword evidence="3" id="KW-1185">Reference proteome</keyword>
<dbReference type="EMBL" id="JAUIZM010000002">
    <property type="protein sequence ID" value="KAK1395908.1"/>
    <property type="molecule type" value="Genomic_DNA"/>
</dbReference>
<dbReference type="PANTHER" id="PTHR47718:SF18">
    <property type="entry name" value="PROTEIN FAR1-RELATED SEQUENCE 5-LIKE"/>
    <property type="match status" value="1"/>
</dbReference>
<organism evidence="2 3">
    <name type="scientific">Heracleum sosnowskyi</name>
    <dbReference type="NCBI Taxonomy" id="360622"/>
    <lineage>
        <taxon>Eukaryota</taxon>
        <taxon>Viridiplantae</taxon>
        <taxon>Streptophyta</taxon>
        <taxon>Embryophyta</taxon>
        <taxon>Tracheophyta</taxon>
        <taxon>Spermatophyta</taxon>
        <taxon>Magnoliopsida</taxon>
        <taxon>eudicotyledons</taxon>
        <taxon>Gunneridae</taxon>
        <taxon>Pentapetalae</taxon>
        <taxon>asterids</taxon>
        <taxon>campanulids</taxon>
        <taxon>Apiales</taxon>
        <taxon>Apiaceae</taxon>
        <taxon>Apioideae</taxon>
        <taxon>apioid superclade</taxon>
        <taxon>Tordylieae</taxon>
        <taxon>Tordyliinae</taxon>
        <taxon>Heracleum</taxon>
    </lineage>
</organism>
<feature type="domain" description="FAR1" evidence="1">
    <location>
        <begin position="55"/>
        <end position="132"/>
    </location>
</feature>
<dbReference type="Pfam" id="PF03101">
    <property type="entry name" value="FAR1"/>
    <property type="match status" value="1"/>
</dbReference>
<dbReference type="AlphaFoldDB" id="A0AAD8J3H1"/>
<name>A0AAD8J3H1_9APIA</name>
<comment type="caution">
    <text evidence="2">The sequence shown here is derived from an EMBL/GenBank/DDBJ whole genome shotgun (WGS) entry which is preliminary data.</text>
</comment>
<protein>
    <recommendedName>
        <fullName evidence="1">FAR1 domain-containing protein</fullName>
    </recommendedName>
</protein>
<sequence length="200" mass="22681">MITSDLIKISDNQGSKCGDSTCVSNFGVSVGSCSNESESASSSNCVLSPGDLMCERLQRSEMRTIEIILKHYVCSCEGFNELRFQKTNGEEVKERKTVSRRCGCKAKMILKSMIPDKYFAFSFVEEHNHDLASETGRQFLRANREMNIGLRNIVYDGSKINIGCNKSFFFAKELFGGYSNIGATLRDFRNFDRDVKLFYW</sequence>
<dbReference type="InterPro" id="IPR004330">
    <property type="entry name" value="FAR1_DNA_bnd_dom"/>
</dbReference>
<dbReference type="PANTHER" id="PTHR47718">
    <property type="entry name" value="OS01G0519700 PROTEIN"/>
    <property type="match status" value="1"/>
</dbReference>
<evidence type="ECO:0000259" key="1">
    <source>
        <dbReference type="Pfam" id="PF03101"/>
    </source>
</evidence>